<reference evidence="3 4" key="1">
    <citation type="submission" date="2020-03" db="EMBL/GenBank/DDBJ databases">
        <title>WGS of the type strain of Planosporangium spp.</title>
        <authorList>
            <person name="Thawai C."/>
        </authorList>
    </citation>
    <scope>NUCLEOTIDE SEQUENCE [LARGE SCALE GENOMIC DNA]</scope>
    <source>
        <strain evidence="3 4">TBRC 5610</strain>
    </source>
</reference>
<name>A0ABX0Y1U3_9ACTN</name>
<evidence type="ECO:0000256" key="1">
    <source>
        <dbReference type="ARBA" id="ARBA00007689"/>
    </source>
</evidence>
<dbReference type="Proteomes" id="UP000722989">
    <property type="component" value="Unassembled WGS sequence"/>
</dbReference>
<dbReference type="SUPFAM" id="SSF54909">
    <property type="entry name" value="Dimeric alpha+beta barrel"/>
    <property type="match status" value="1"/>
</dbReference>
<protein>
    <recommendedName>
        <fullName evidence="2">YCII-related domain-containing protein</fullName>
    </recommendedName>
</protein>
<comment type="similarity">
    <text evidence="1">Belongs to the YciI family.</text>
</comment>
<evidence type="ECO:0000313" key="4">
    <source>
        <dbReference type="Proteomes" id="UP000722989"/>
    </source>
</evidence>
<keyword evidence="4" id="KW-1185">Reference proteome</keyword>
<dbReference type="InterPro" id="IPR011008">
    <property type="entry name" value="Dimeric_a/b-barrel"/>
</dbReference>
<sequence length="137" mass="15139">MPKYLLLKNYTGGPERHPNFAPMSEWTEDEITAHLAFQRHVGELLRERGEFVDVQALSPEGTYVRYGGPGAAPVTTDGPFPETKELAAGWFMIDVESEARAYEIAAYLSSAPGKDGQPIYEWIEVRPVLSDAPAAVE</sequence>
<evidence type="ECO:0000259" key="2">
    <source>
        <dbReference type="Pfam" id="PF03795"/>
    </source>
</evidence>
<dbReference type="Pfam" id="PF03795">
    <property type="entry name" value="YCII"/>
    <property type="match status" value="1"/>
</dbReference>
<comment type="caution">
    <text evidence="3">The sequence shown here is derived from an EMBL/GenBank/DDBJ whole genome shotgun (WGS) entry which is preliminary data.</text>
</comment>
<evidence type="ECO:0000313" key="3">
    <source>
        <dbReference type="EMBL" id="NJC71442.1"/>
    </source>
</evidence>
<feature type="domain" description="YCII-related" evidence="2">
    <location>
        <begin position="48"/>
        <end position="107"/>
    </location>
</feature>
<dbReference type="PANTHER" id="PTHR35174:SF3">
    <property type="entry name" value="BLL7171 PROTEIN"/>
    <property type="match status" value="1"/>
</dbReference>
<accession>A0ABX0Y1U3</accession>
<dbReference type="RefSeq" id="WP_167926337.1">
    <property type="nucleotide sequence ID" value="NZ_JAATVY010000011.1"/>
</dbReference>
<proteinExistence type="inferred from homology"/>
<organism evidence="3 4">
    <name type="scientific">Planosporangium thailandense</name>
    <dbReference type="NCBI Taxonomy" id="765197"/>
    <lineage>
        <taxon>Bacteria</taxon>
        <taxon>Bacillati</taxon>
        <taxon>Actinomycetota</taxon>
        <taxon>Actinomycetes</taxon>
        <taxon>Micromonosporales</taxon>
        <taxon>Micromonosporaceae</taxon>
        <taxon>Planosporangium</taxon>
    </lineage>
</organism>
<dbReference type="Gene3D" id="3.30.70.1060">
    <property type="entry name" value="Dimeric alpha+beta barrel"/>
    <property type="match status" value="1"/>
</dbReference>
<gene>
    <name evidence="3" type="ORF">HC031_17210</name>
</gene>
<dbReference type="EMBL" id="JAATVY010000011">
    <property type="protein sequence ID" value="NJC71442.1"/>
    <property type="molecule type" value="Genomic_DNA"/>
</dbReference>
<dbReference type="InterPro" id="IPR005545">
    <property type="entry name" value="YCII"/>
</dbReference>
<dbReference type="PANTHER" id="PTHR35174">
    <property type="entry name" value="BLL7171 PROTEIN-RELATED"/>
    <property type="match status" value="1"/>
</dbReference>